<evidence type="ECO:0000256" key="1">
    <source>
        <dbReference type="ARBA" id="ARBA00004141"/>
    </source>
</evidence>
<comment type="domain">
    <text evidence="5">The DHHC domain is required for palmitoyltransferase activity.</text>
</comment>
<dbReference type="EMBL" id="VXIV02003388">
    <property type="protein sequence ID" value="KAF6017503.1"/>
    <property type="molecule type" value="Genomic_DNA"/>
</dbReference>
<feature type="transmembrane region" description="Helical" evidence="5">
    <location>
        <begin position="12"/>
        <end position="31"/>
    </location>
</feature>
<comment type="caution">
    <text evidence="7">The sequence shown here is derived from an EMBL/GenBank/DDBJ whole genome shotgun (WGS) entry which is preliminary data.</text>
</comment>
<comment type="catalytic activity">
    <reaction evidence="5">
        <text>L-cysteinyl-[protein] + hexadecanoyl-CoA = S-hexadecanoyl-L-cysteinyl-[protein] + CoA</text>
        <dbReference type="Rhea" id="RHEA:36683"/>
        <dbReference type="Rhea" id="RHEA-COMP:10131"/>
        <dbReference type="Rhea" id="RHEA-COMP:11032"/>
        <dbReference type="ChEBI" id="CHEBI:29950"/>
        <dbReference type="ChEBI" id="CHEBI:57287"/>
        <dbReference type="ChEBI" id="CHEBI:57379"/>
        <dbReference type="ChEBI" id="CHEBI:74151"/>
        <dbReference type="EC" id="2.3.1.225"/>
    </reaction>
</comment>
<keyword evidence="4 5" id="KW-0472">Membrane</keyword>
<name>A0A7J7IU90_BUGNE</name>
<evidence type="ECO:0000256" key="2">
    <source>
        <dbReference type="ARBA" id="ARBA00022692"/>
    </source>
</evidence>
<gene>
    <name evidence="7" type="ORF">EB796_024191</name>
</gene>
<evidence type="ECO:0000256" key="3">
    <source>
        <dbReference type="ARBA" id="ARBA00022989"/>
    </source>
</evidence>
<evidence type="ECO:0000259" key="6">
    <source>
        <dbReference type="Pfam" id="PF01529"/>
    </source>
</evidence>
<keyword evidence="3 5" id="KW-1133">Transmembrane helix</keyword>
<reference evidence="7" key="1">
    <citation type="submission" date="2020-06" db="EMBL/GenBank/DDBJ databases">
        <title>Draft genome of Bugula neritina, a colonial animal packing powerful symbionts and potential medicines.</title>
        <authorList>
            <person name="Rayko M."/>
        </authorList>
    </citation>
    <scope>NUCLEOTIDE SEQUENCE [LARGE SCALE GENOMIC DNA]</scope>
    <source>
        <strain evidence="7">Kwan_BN1</strain>
    </source>
</reference>
<keyword evidence="5" id="KW-0012">Acyltransferase</keyword>
<dbReference type="EC" id="2.3.1.225" evidence="5"/>
<dbReference type="Pfam" id="PF01529">
    <property type="entry name" value="DHHC"/>
    <property type="match status" value="1"/>
</dbReference>
<dbReference type="AlphaFoldDB" id="A0A7J7IU90"/>
<proteinExistence type="inferred from homology"/>
<keyword evidence="8" id="KW-1185">Reference proteome</keyword>
<evidence type="ECO:0000313" key="8">
    <source>
        <dbReference type="Proteomes" id="UP000593567"/>
    </source>
</evidence>
<feature type="domain" description="Palmitoyltransferase DHHC" evidence="6">
    <location>
        <begin position="2"/>
        <end position="109"/>
    </location>
</feature>
<organism evidence="7 8">
    <name type="scientific">Bugula neritina</name>
    <name type="common">Brown bryozoan</name>
    <name type="synonym">Sertularia neritina</name>
    <dbReference type="NCBI Taxonomy" id="10212"/>
    <lineage>
        <taxon>Eukaryota</taxon>
        <taxon>Metazoa</taxon>
        <taxon>Spiralia</taxon>
        <taxon>Lophotrochozoa</taxon>
        <taxon>Bryozoa</taxon>
        <taxon>Gymnolaemata</taxon>
        <taxon>Cheilostomatida</taxon>
        <taxon>Flustrina</taxon>
        <taxon>Buguloidea</taxon>
        <taxon>Bugulidae</taxon>
        <taxon>Bugula</taxon>
    </lineage>
</organism>
<evidence type="ECO:0000256" key="4">
    <source>
        <dbReference type="ARBA" id="ARBA00023136"/>
    </source>
</evidence>
<sequence length="180" mass="21425">MVGTCIGYYNQRYFVMLTFYIGLASILGFHYSRQRILSLSDLRSDFHWTEHLLPLTMKHFFFGRISLLELVLMFYCYTFAWTTIMGTGFFFVQMMIIFLGKTFHEFKKEKRTRSYRTVSENFMEVFGPCWVANFILPMQLVFRQKEFDQPFLPNKRHSTVLENGVNGHSQEQSDHVVISM</sequence>
<dbReference type="Proteomes" id="UP000593567">
    <property type="component" value="Unassembled WGS sequence"/>
</dbReference>
<feature type="transmembrane region" description="Helical" evidence="5">
    <location>
        <begin position="79"/>
        <end position="100"/>
    </location>
</feature>
<keyword evidence="2 5" id="KW-0812">Transmembrane</keyword>
<dbReference type="InterPro" id="IPR001594">
    <property type="entry name" value="Palmitoyltrfase_DHHC"/>
</dbReference>
<keyword evidence="5" id="KW-0808">Transferase</keyword>
<dbReference type="GO" id="GO:0016020">
    <property type="term" value="C:membrane"/>
    <property type="evidence" value="ECO:0007669"/>
    <property type="project" value="UniProtKB-SubCell"/>
</dbReference>
<protein>
    <recommendedName>
        <fullName evidence="5">Palmitoyltransferase</fullName>
        <ecNumber evidence="5">2.3.1.225</ecNumber>
    </recommendedName>
</protein>
<comment type="subcellular location">
    <subcellularLocation>
        <location evidence="1">Membrane</location>
        <topology evidence="1">Multi-pass membrane protein</topology>
    </subcellularLocation>
</comment>
<dbReference type="GO" id="GO:0019706">
    <property type="term" value="F:protein-cysteine S-palmitoyltransferase activity"/>
    <property type="evidence" value="ECO:0007669"/>
    <property type="project" value="UniProtKB-EC"/>
</dbReference>
<dbReference type="OrthoDB" id="302728at2759"/>
<accession>A0A7J7IU90</accession>
<comment type="similarity">
    <text evidence="5">Belongs to the DHHC palmitoyltransferase family.</text>
</comment>
<evidence type="ECO:0000256" key="5">
    <source>
        <dbReference type="RuleBase" id="RU079119"/>
    </source>
</evidence>
<evidence type="ECO:0000313" key="7">
    <source>
        <dbReference type="EMBL" id="KAF6017503.1"/>
    </source>
</evidence>